<comment type="caution">
    <text evidence="2">The sequence shown here is derived from an EMBL/GenBank/DDBJ whole genome shotgun (WGS) entry which is preliminary data.</text>
</comment>
<evidence type="ECO:0008006" key="4">
    <source>
        <dbReference type="Google" id="ProtNLM"/>
    </source>
</evidence>
<organism evidence="2 3">
    <name type="scientific">Paramecium sonneborni</name>
    <dbReference type="NCBI Taxonomy" id="65129"/>
    <lineage>
        <taxon>Eukaryota</taxon>
        <taxon>Sar</taxon>
        <taxon>Alveolata</taxon>
        <taxon>Ciliophora</taxon>
        <taxon>Intramacronucleata</taxon>
        <taxon>Oligohymenophorea</taxon>
        <taxon>Peniculida</taxon>
        <taxon>Parameciidae</taxon>
        <taxon>Paramecium</taxon>
    </lineage>
</organism>
<keyword evidence="3" id="KW-1185">Reference proteome</keyword>
<keyword evidence="1" id="KW-0472">Membrane</keyword>
<keyword evidence="1" id="KW-0812">Transmembrane</keyword>
<reference evidence="2" key="1">
    <citation type="submission" date="2021-01" db="EMBL/GenBank/DDBJ databases">
        <authorList>
            <consortium name="Genoscope - CEA"/>
            <person name="William W."/>
        </authorList>
    </citation>
    <scope>NUCLEOTIDE SEQUENCE</scope>
</reference>
<keyword evidence="1" id="KW-1133">Transmembrane helix</keyword>
<dbReference type="Proteomes" id="UP000692954">
    <property type="component" value="Unassembled WGS sequence"/>
</dbReference>
<proteinExistence type="predicted"/>
<feature type="transmembrane region" description="Helical" evidence="1">
    <location>
        <begin position="172"/>
        <end position="190"/>
    </location>
</feature>
<feature type="transmembrane region" description="Helical" evidence="1">
    <location>
        <begin position="196"/>
        <end position="215"/>
    </location>
</feature>
<dbReference type="EMBL" id="CAJJDN010000023">
    <property type="protein sequence ID" value="CAD8067451.1"/>
    <property type="molecule type" value="Genomic_DNA"/>
</dbReference>
<accession>A0A8S1LMR9</accession>
<evidence type="ECO:0000256" key="1">
    <source>
        <dbReference type="SAM" id="Phobius"/>
    </source>
</evidence>
<gene>
    <name evidence="2" type="ORF">PSON_ATCC_30995.1.T0230039</name>
</gene>
<dbReference type="AlphaFoldDB" id="A0A8S1LMR9"/>
<name>A0A8S1LMR9_9CILI</name>
<protein>
    <recommendedName>
        <fullName evidence="4">Transmembrane protein</fullName>
    </recommendedName>
</protein>
<evidence type="ECO:0000313" key="3">
    <source>
        <dbReference type="Proteomes" id="UP000692954"/>
    </source>
</evidence>
<evidence type="ECO:0000313" key="2">
    <source>
        <dbReference type="EMBL" id="CAD8067451.1"/>
    </source>
</evidence>
<sequence length="222" mass="26903">MSTQMNTINSFVIWMLEQSKSYYNDFTAILRMQIFMRNKKSIEQENAMLIDRNTIMLEHIIQIINQFQINNRYKQAFIEGKRRFNLIVKNHGLNTEVELLTLAFMLARRNQVMQLQQWVMERIILKSKIHGVQDGVKMDSFKFKEPGNQNVWIKLRKFHILQLNDPIHKFKFIFLYFLNFSIYFILKFKIPIQDQIIFIYQQYIYDFLISLNILITTTQKLL</sequence>